<sequence length="88" mass="9940">MKRSMFASDAGNALQAGARIGMDESFEAELAEAFGLAPSCTVDFYDAVIHEPQRVKRPDHWALQPRLRAIYALLNCFSERRWGHDESI</sequence>
<reference evidence="1 2" key="1">
    <citation type="journal article" date="2015" name="Stand. Genomic Sci.">
        <title>Genomic Encyclopedia of Bacterial and Archaeal Type Strains, Phase III: the genomes of soil and plant-associated and newly described type strains.</title>
        <authorList>
            <person name="Whitman W.B."/>
            <person name="Woyke T."/>
            <person name="Klenk H.P."/>
            <person name="Zhou Y."/>
            <person name="Lilburn T.G."/>
            <person name="Beck B.J."/>
            <person name="De Vos P."/>
            <person name="Vandamme P."/>
            <person name="Eisen J.A."/>
            <person name="Garrity G."/>
            <person name="Hugenholtz P."/>
            <person name="Kyrpides N.C."/>
        </authorList>
    </citation>
    <scope>NUCLEOTIDE SEQUENCE [LARGE SCALE GENOMIC DNA]</scope>
    <source>
        <strain evidence="1 2">CGMCC 1.5364</strain>
    </source>
</reference>
<name>A0A562NKY1_9RHOB</name>
<evidence type="ECO:0000313" key="1">
    <source>
        <dbReference type="EMBL" id="TWI32872.1"/>
    </source>
</evidence>
<dbReference type="EMBL" id="VLKU01000008">
    <property type="protein sequence ID" value="TWI32872.1"/>
    <property type="molecule type" value="Genomic_DNA"/>
</dbReference>
<protein>
    <submittedName>
        <fullName evidence="1">Uncharacterized protein</fullName>
    </submittedName>
</protein>
<comment type="caution">
    <text evidence="1">The sequence shown here is derived from an EMBL/GenBank/DDBJ whole genome shotgun (WGS) entry which is preliminary data.</text>
</comment>
<organism evidence="1 2">
    <name type="scientific">Paracoccus sulfuroxidans</name>
    <dbReference type="NCBI Taxonomy" id="384678"/>
    <lineage>
        <taxon>Bacteria</taxon>
        <taxon>Pseudomonadati</taxon>
        <taxon>Pseudomonadota</taxon>
        <taxon>Alphaproteobacteria</taxon>
        <taxon>Rhodobacterales</taxon>
        <taxon>Paracoccaceae</taxon>
        <taxon>Paracoccus</taxon>
    </lineage>
</organism>
<proteinExistence type="predicted"/>
<gene>
    <name evidence="1" type="ORF">IQ24_02751</name>
</gene>
<accession>A0A562NKY1</accession>
<evidence type="ECO:0000313" key="2">
    <source>
        <dbReference type="Proteomes" id="UP000316225"/>
    </source>
</evidence>
<dbReference type="Proteomes" id="UP000316225">
    <property type="component" value="Unassembled WGS sequence"/>
</dbReference>
<dbReference type="RefSeq" id="WP_145398745.1">
    <property type="nucleotide sequence ID" value="NZ_VLKU01000008.1"/>
</dbReference>
<dbReference type="AlphaFoldDB" id="A0A562NKY1"/>
<keyword evidence="2" id="KW-1185">Reference proteome</keyword>